<dbReference type="EMBL" id="JPRH01000001">
    <property type="protein sequence ID" value="KFF14197.1"/>
    <property type="molecule type" value="Genomic_DNA"/>
</dbReference>
<protein>
    <submittedName>
        <fullName evidence="2">Uncharacterized protein</fullName>
    </submittedName>
</protein>
<dbReference type="RefSeq" id="WP_034708795.1">
    <property type="nucleotide sequence ID" value="NZ_JPRH01000001.1"/>
</dbReference>
<dbReference type="eggNOG" id="ENOG50311N8">
    <property type="taxonomic scope" value="Bacteria"/>
</dbReference>
<proteinExistence type="predicted"/>
<keyword evidence="3" id="KW-1185">Reference proteome</keyword>
<accession>A0A086ABY3</accession>
<dbReference type="AlphaFoldDB" id="A0A086ABY3"/>
<dbReference type="OrthoDB" id="637901at2"/>
<keyword evidence="1" id="KW-0812">Transmembrane</keyword>
<evidence type="ECO:0000256" key="1">
    <source>
        <dbReference type="SAM" id="Phobius"/>
    </source>
</evidence>
<keyword evidence="1" id="KW-1133">Transmembrane helix</keyword>
<evidence type="ECO:0000313" key="3">
    <source>
        <dbReference type="Proteomes" id="UP000028705"/>
    </source>
</evidence>
<keyword evidence="1" id="KW-0472">Membrane</keyword>
<dbReference type="Proteomes" id="UP000028705">
    <property type="component" value="Unassembled WGS sequence"/>
</dbReference>
<sequence length="409" mass="47339">MNRKKIIVPLVLLVAIACYFVFFHKDKTLQFIPENADAVALVDVKKLTRQYISSFINHPSQWFDGKKTDKEGSSVWDAGVKIPDFLQIFHLKNTGFYHWYTVIELDDHQKFLSFLKKQKFINKGENLFQKDHISLSIQGDHCIVGTSEQDLASVHHLLLQSSAKKKYNADQFIEGTTGSISFISGQKIQNFSVELKDDEVEIKNISKTETFNALLTKVQQKARFLEIELDAENVKKLTFFFNKSTGDIPEVAHYKASAELEQVNDTIVTYGYDDNFNEIEKKTFQKITQPKYMISLQSPNLEKTWEYFQNKKWINSQNQFTIIPFQPNSIYKNKEGIVIESTENPIQLSPDLRENYIFIKNDALLSSSASFINKGILSTIDYIFYGNKAEDYYIRLQGKKGKLPLILRW</sequence>
<organism evidence="2 3">
    <name type="scientific">Chryseobacterium soli</name>
    <dbReference type="NCBI Taxonomy" id="445961"/>
    <lineage>
        <taxon>Bacteria</taxon>
        <taxon>Pseudomonadati</taxon>
        <taxon>Bacteroidota</taxon>
        <taxon>Flavobacteriia</taxon>
        <taxon>Flavobacteriales</taxon>
        <taxon>Weeksellaceae</taxon>
        <taxon>Chryseobacterium group</taxon>
        <taxon>Chryseobacterium</taxon>
    </lineage>
</organism>
<evidence type="ECO:0000313" key="2">
    <source>
        <dbReference type="EMBL" id="KFF14197.1"/>
    </source>
</evidence>
<dbReference type="PROSITE" id="PS51257">
    <property type="entry name" value="PROKAR_LIPOPROTEIN"/>
    <property type="match status" value="1"/>
</dbReference>
<gene>
    <name evidence="2" type="ORF">IW15_01760</name>
</gene>
<comment type="caution">
    <text evidence="2">The sequence shown here is derived from an EMBL/GenBank/DDBJ whole genome shotgun (WGS) entry which is preliminary data.</text>
</comment>
<dbReference type="STRING" id="445961.IW15_01760"/>
<feature type="transmembrane region" description="Helical" evidence="1">
    <location>
        <begin position="6"/>
        <end position="23"/>
    </location>
</feature>
<reference evidence="2 3" key="1">
    <citation type="submission" date="2014-07" db="EMBL/GenBank/DDBJ databases">
        <title>Genome of Chryseobacterium soli DSM 19298.</title>
        <authorList>
            <person name="Stropko S.J."/>
            <person name="Pipes S.E."/>
            <person name="Newman J."/>
        </authorList>
    </citation>
    <scope>NUCLEOTIDE SEQUENCE [LARGE SCALE GENOMIC DNA]</scope>
    <source>
        <strain evidence="2 3">DSM 19298</strain>
    </source>
</reference>
<name>A0A086ABY3_9FLAO</name>